<accession>F4MZV2</accession>
<evidence type="ECO:0000256" key="6">
    <source>
        <dbReference type="ARBA" id="ARBA00037937"/>
    </source>
</evidence>
<feature type="transmembrane region" description="Helical" evidence="7">
    <location>
        <begin position="64"/>
        <end position="86"/>
    </location>
</feature>
<dbReference type="PANTHER" id="PTHR38766:SF1">
    <property type="entry name" value="FLAGELLAR PROTEIN FLIO"/>
    <property type="match status" value="1"/>
</dbReference>
<evidence type="ECO:0000256" key="2">
    <source>
        <dbReference type="ARBA" id="ARBA00022692"/>
    </source>
</evidence>
<comment type="subcellular location">
    <subcellularLocation>
        <location evidence="7">Cell membrane</location>
    </subcellularLocation>
    <subcellularLocation>
        <location evidence="7">Bacterial flagellum basal body</location>
    </subcellularLocation>
</comment>
<organism evidence="9">
    <name type="scientific">Yersinia enterocolitica W22703</name>
    <dbReference type="NCBI Taxonomy" id="913028"/>
    <lineage>
        <taxon>Bacteria</taxon>
        <taxon>Pseudomonadati</taxon>
        <taxon>Pseudomonadota</taxon>
        <taxon>Gammaproteobacteria</taxon>
        <taxon>Enterobacterales</taxon>
        <taxon>Yersiniaceae</taxon>
        <taxon>Yersinia</taxon>
    </lineage>
</organism>
<sequence length="223" mass="23930">MTAAQTVATTTTDSTSSDSAPAADMPVLGNTQVTTPQIPVTGFAASHPGITSPQAAPAMPAGSVLTQVGSVLGGILLLILCAAWLVRRLGFAPQARNNKLLNVRASCQVGQRERVVIVEVDNTWLVLGVTAQNVTQLHTLPRPPVDETDTALSANSGKPADFRQILNTYLLNKKSLLNKNSKHPEKIGMMSLRPLINKAPLCYSLCCALRRQWRNCRVLLANR</sequence>
<evidence type="ECO:0000313" key="9">
    <source>
        <dbReference type="EMBL" id="CBX71360.1"/>
    </source>
</evidence>
<dbReference type="InterPro" id="IPR022781">
    <property type="entry name" value="Flagellar_biosynth_FliO"/>
</dbReference>
<evidence type="ECO:0000256" key="8">
    <source>
        <dbReference type="SAM" id="MobiDB-lite"/>
    </source>
</evidence>
<comment type="similarity">
    <text evidence="6 7">Belongs to the FliO/MopB family.</text>
</comment>
<dbReference type="Pfam" id="PF04347">
    <property type="entry name" value="FliO"/>
    <property type="match status" value="1"/>
</dbReference>
<dbReference type="EMBL" id="FR718584">
    <property type="protein sequence ID" value="CBX71360.1"/>
    <property type="molecule type" value="Genomic_DNA"/>
</dbReference>
<keyword evidence="3 7" id="KW-1133">Transmembrane helix</keyword>
<evidence type="ECO:0000256" key="4">
    <source>
        <dbReference type="ARBA" id="ARBA00023136"/>
    </source>
</evidence>
<gene>
    <name evidence="9" type="primary">mopB</name>
    <name evidence="9" type="ORF">YEW_KR45520</name>
</gene>
<keyword evidence="4 7" id="KW-0472">Membrane</keyword>
<dbReference type="GO" id="GO:0005886">
    <property type="term" value="C:plasma membrane"/>
    <property type="evidence" value="ECO:0007669"/>
    <property type="project" value="UniProtKB-SubCell"/>
</dbReference>
<dbReference type="GO" id="GO:0009425">
    <property type="term" value="C:bacterial-type flagellum basal body"/>
    <property type="evidence" value="ECO:0007669"/>
    <property type="project" value="UniProtKB-SubCell"/>
</dbReference>
<proteinExistence type="inferred from homology"/>
<keyword evidence="1 7" id="KW-1003">Cell membrane</keyword>
<keyword evidence="2 7" id="KW-0812">Transmembrane</keyword>
<feature type="compositionally biased region" description="Low complexity" evidence="8">
    <location>
        <begin position="1"/>
        <end position="24"/>
    </location>
</feature>
<evidence type="ECO:0000256" key="7">
    <source>
        <dbReference type="RuleBase" id="RU362064"/>
    </source>
</evidence>
<dbReference type="AlphaFoldDB" id="F4MZV2"/>
<dbReference type="InterPro" id="IPR052205">
    <property type="entry name" value="FliO/MopB"/>
</dbReference>
<evidence type="ECO:0000256" key="3">
    <source>
        <dbReference type="ARBA" id="ARBA00022989"/>
    </source>
</evidence>
<dbReference type="NCBIfam" id="TIGR03500">
    <property type="entry name" value="FliO_TIGR"/>
    <property type="match status" value="1"/>
</dbReference>
<evidence type="ECO:0000256" key="5">
    <source>
        <dbReference type="ARBA" id="ARBA00023143"/>
    </source>
</evidence>
<protein>
    <recommendedName>
        <fullName evidence="7">Flagellar protein</fullName>
    </recommendedName>
</protein>
<keyword evidence="5 7" id="KW-0975">Bacterial flagellum</keyword>
<dbReference type="GO" id="GO:0044781">
    <property type="term" value="P:bacterial-type flagellum organization"/>
    <property type="evidence" value="ECO:0007669"/>
    <property type="project" value="UniProtKB-UniRule"/>
</dbReference>
<name>F4MZV2_YEREN</name>
<reference evidence="9" key="1">
    <citation type="journal article" date="2011" name="BMC Genomics">
        <title>Shotgun sequencing of Yersinia enterocolitica strain W22703 (biotype 2, serotype O:9): genomic evidence for oscillation between invertebrates and mammals.</title>
        <authorList>
            <person name="Fuchs T.M."/>
            <person name="Brandt K."/>
            <person name="Starke M."/>
            <person name="Rattei T."/>
        </authorList>
    </citation>
    <scope>NUCLEOTIDE SEQUENCE</scope>
</reference>
<feature type="region of interest" description="Disordered" evidence="8">
    <location>
        <begin position="1"/>
        <end position="25"/>
    </location>
</feature>
<dbReference type="PANTHER" id="PTHR38766">
    <property type="entry name" value="FLAGELLAR PROTEIN FLIO"/>
    <property type="match status" value="1"/>
</dbReference>
<evidence type="ECO:0000256" key="1">
    <source>
        <dbReference type="ARBA" id="ARBA00022475"/>
    </source>
</evidence>